<reference evidence="9" key="1">
    <citation type="journal article" date="2006" name="Proc. Natl. Acad. Sci. U.S.A.">
        <title>Genome analysis of the smallest free-living eukaryote Ostreococcus tauri unveils many unique features.</title>
        <authorList>
            <person name="Derelle E."/>
            <person name="Ferraz C."/>
            <person name="Rombauts S."/>
            <person name="Rouze P."/>
            <person name="Worden A.Z."/>
            <person name="Robbens S."/>
            <person name="Partensky F."/>
            <person name="Degroeve S."/>
            <person name="Echeynie S."/>
            <person name="Cooke R."/>
            <person name="Saeys Y."/>
            <person name="Wuyts J."/>
            <person name="Jabbari K."/>
            <person name="Bowler C."/>
            <person name="Panaud O."/>
            <person name="Piegu B."/>
            <person name="Ball S.G."/>
            <person name="Ral J.-P."/>
            <person name="Bouget F.-Y."/>
            <person name="Piganeau G."/>
            <person name="De Baets B."/>
            <person name="Picard A."/>
            <person name="Delseny M."/>
            <person name="Demaille J."/>
            <person name="Van de Peer Y."/>
            <person name="Moreau H."/>
        </authorList>
    </citation>
    <scope>NUCLEOTIDE SEQUENCE [LARGE SCALE GENOMIC DNA]</scope>
    <source>
        <strain evidence="9">OTTH 0595 / CCAP 157/2 / RCC745</strain>
    </source>
</reference>
<keyword evidence="1" id="KW-0547">Nucleotide-binding</keyword>
<dbReference type="SMART" id="SM00490">
    <property type="entry name" value="HELICc"/>
    <property type="match status" value="1"/>
</dbReference>
<dbReference type="InterPro" id="IPR049730">
    <property type="entry name" value="SNF2/RAD54-like_C"/>
</dbReference>
<proteinExistence type="predicted"/>
<evidence type="ECO:0000256" key="2">
    <source>
        <dbReference type="ARBA" id="ARBA00022801"/>
    </source>
</evidence>
<keyword evidence="9" id="KW-1185">Reference proteome</keyword>
<dbReference type="FunCoup" id="A0A096PAM5">
    <property type="interactions" value="1410"/>
</dbReference>
<keyword evidence="4" id="KW-0067">ATP-binding</keyword>
<dbReference type="Gene3D" id="3.40.50.300">
    <property type="entry name" value="P-loop containing nucleotide triphosphate hydrolases"/>
    <property type="match status" value="1"/>
</dbReference>
<dbReference type="CDD" id="cd18010">
    <property type="entry name" value="DEXHc_HARP_SMARCAL1"/>
    <property type="match status" value="1"/>
</dbReference>
<dbReference type="InterPro" id="IPR038718">
    <property type="entry name" value="SNF2-like_sf"/>
</dbReference>
<dbReference type="InterPro" id="IPR001650">
    <property type="entry name" value="Helicase_C-like"/>
</dbReference>
<feature type="region of interest" description="Disordered" evidence="5">
    <location>
        <begin position="588"/>
        <end position="620"/>
    </location>
</feature>
<dbReference type="InterPro" id="IPR000330">
    <property type="entry name" value="SNF2_N"/>
</dbReference>
<feature type="region of interest" description="Disordered" evidence="5">
    <location>
        <begin position="635"/>
        <end position="655"/>
    </location>
</feature>
<accession>A0A096PAM5</accession>
<evidence type="ECO:0000259" key="6">
    <source>
        <dbReference type="PROSITE" id="PS51192"/>
    </source>
</evidence>
<dbReference type="STRING" id="70448.A0A096PAM5"/>
<dbReference type="Pfam" id="PF00271">
    <property type="entry name" value="Helicase_C"/>
    <property type="match status" value="1"/>
</dbReference>
<organism evidence="8 9">
    <name type="scientific">Ostreococcus tauri</name>
    <name type="common">Marine green alga</name>
    <dbReference type="NCBI Taxonomy" id="70448"/>
    <lineage>
        <taxon>Eukaryota</taxon>
        <taxon>Viridiplantae</taxon>
        <taxon>Chlorophyta</taxon>
        <taxon>Mamiellophyceae</taxon>
        <taxon>Mamiellales</taxon>
        <taxon>Bathycoccaceae</taxon>
        <taxon>Ostreococcus</taxon>
    </lineage>
</organism>
<dbReference type="GO" id="GO:0043596">
    <property type="term" value="C:nuclear replication fork"/>
    <property type="evidence" value="ECO:0007669"/>
    <property type="project" value="TreeGrafter"/>
</dbReference>
<dbReference type="PROSITE" id="PS51192">
    <property type="entry name" value="HELICASE_ATP_BIND_1"/>
    <property type="match status" value="1"/>
</dbReference>
<dbReference type="GeneID" id="9837770"/>
<dbReference type="AlphaFoldDB" id="A0A096PAM5"/>
<dbReference type="SUPFAM" id="SSF52540">
    <property type="entry name" value="P-loop containing nucleoside triphosphate hydrolases"/>
    <property type="match status" value="2"/>
</dbReference>
<feature type="domain" description="Helicase ATP-binding" evidence="6">
    <location>
        <begin position="172"/>
        <end position="332"/>
    </location>
</feature>
<dbReference type="InParanoid" id="A0A096PAM5"/>
<dbReference type="GO" id="GO:0006281">
    <property type="term" value="P:DNA repair"/>
    <property type="evidence" value="ECO:0007669"/>
    <property type="project" value="TreeGrafter"/>
</dbReference>
<dbReference type="InterPro" id="IPR014001">
    <property type="entry name" value="Helicase_ATP-bd"/>
</dbReference>
<dbReference type="RefSeq" id="XP_003082907.2">
    <property type="nucleotide sequence ID" value="XM_003082859.2"/>
</dbReference>
<dbReference type="SMART" id="SM00487">
    <property type="entry name" value="DEXDc"/>
    <property type="match status" value="1"/>
</dbReference>
<keyword evidence="3" id="KW-0347">Helicase</keyword>
<dbReference type="InterPro" id="IPR027417">
    <property type="entry name" value="P-loop_NTPase"/>
</dbReference>
<dbReference type="PANTHER" id="PTHR45766">
    <property type="entry name" value="DNA ANNEALING HELICASE AND ENDONUCLEASE ZRANB3 FAMILY MEMBER"/>
    <property type="match status" value="1"/>
</dbReference>
<dbReference type="GO" id="GO:0005524">
    <property type="term" value="F:ATP binding"/>
    <property type="evidence" value="ECO:0007669"/>
    <property type="project" value="UniProtKB-KW"/>
</dbReference>
<keyword evidence="2" id="KW-0378">Hydrolase</keyword>
<sequence>MAWDDDDGADDAAALEAIARAERARGIGLATARAVTGAVTVTDVSGGGRARGGTAPTTAPRTCELALCAPGDRFAVVAMPGVMEAVDGVVGGGMGCSRDARGRRTIPAERRVEATRTLESAGFRVIQPPLMVIRCAEMGFDEHEREARAMYDARVPREMDAKMFDFQREGVMYALRRGGRALIGDEMGLGKTVQACALLACYKDECPALILVPTSLREAWRNALQSWLDADDGDIAVVGAANEAKKLDEGRMYNIVPYSLCVKLKDRLRERRYKVIVADESHFLKDRRAQRTQAVMPLMKDGAASRVICLTGTPALSRPIELFSQLEALVPRVFFRLHDYGTRYCQGGAPFGMYTGCSRADELHVMISKLCMVRRLKRDVLKSLPPKQRTQQFLTVEKSCLGDVRRIKTQLDKLREAGGSEFEEKRLLNELFLASAKAKVNAVCDYLETLIDGSASEKFIFFAHHGVMLDAVSAFLEKKKCKHIRIDGSTPSAARGDLVNKFQRDDSTRIAVLSIKAAGMGLTLTAASTVIFGEMVWTPGDLIQAEDRAHRIGQASSVLVQYLHARDTIDEIIWQTIRRKLDTLGTVLNGQSGDHLEATTAGSTRRTSEETSPRSTKKQKLAVVDVTQRTLIEMFSSQATQKSSPAGEDPTTDDELFAELAARFESKKQNVGSS</sequence>
<dbReference type="GO" id="GO:0031297">
    <property type="term" value="P:replication fork processing"/>
    <property type="evidence" value="ECO:0007669"/>
    <property type="project" value="TreeGrafter"/>
</dbReference>
<evidence type="ECO:0000256" key="1">
    <source>
        <dbReference type="ARBA" id="ARBA00022741"/>
    </source>
</evidence>
<dbReference type="PANTHER" id="PTHR45766:SF3">
    <property type="entry name" value="DNA ANNEALING HELICASE AND ENDONUCLEASE ZRANB3"/>
    <property type="match status" value="1"/>
</dbReference>
<dbReference type="Gene3D" id="3.40.50.10810">
    <property type="entry name" value="Tandem AAA-ATPase domain"/>
    <property type="match status" value="1"/>
</dbReference>
<dbReference type="Proteomes" id="UP000009170">
    <property type="component" value="Unassembled WGS sequence"/>
</dbReference>
<name>A0A096PAM5_OSTTA</name>
<evidence type="ECO:0000256" key="5">
    <source>
        <dbReference type="SAM" id="MobiDB-lite"/>
    </source>
</evidence>
<dbReference type="GO" id="GO:0016787">
    <property type="term" value="F:hydrolase activity"/>
    <property type="evidence" value="ECO:0007669"/>
    <property type="project" value="UniProtKB-KW"/>
</dbReference>
<feature type="compositionally biased region" description="Polar residues" evidence="5">
    <location>
        <begin position="635"/>
        <end position="644"/>
    </location>
</feature>
<feature type="domain" description="Helicase C-terminal" evidence="7">
    <location>
        <begin position="446"/>
        <end position="592"/>
    </location>
</feature>
<protein>
    <submittedName>
        <fullName evidence="8">SNF2-related</fullName>
    </submittedName>
</protein>
<reference evidence="8 9" key="2">
    <citation type="journal article" date="2014" name="BMC Genomics">
        <title>An improved genome of the model marine alga Ostreococcus tauri unfolds by assessing Illumina de novo assemblies.</title>
        <authorList>
            <person name="Blanc-Mathieu R."/>
            <person name="Verhelst B."/>
            <person name="Derelle E."/>
            <person name="Rombauts S."/>
            <person name="Bouget F.Y."/>
            <person name="Carre I."/>
            <person name="Chateau A."/>
            <person name="Eyre-Walker A."/>
            <person name="Grimsley N."/>
            <person name="Moreau H."/>
            <person name="Piegu B."/>
            <person name="Rivals E."/>
            <person name="Schackwitz W."/>
            <person name="Van de Peer Y."/>
            <person name="Piganeau G."/>
        </authorList>
    </citation>
    <scope>NUCLEOTIDE SEQUENCE [LARGE SCALE GENOMIC DNA]</scope>
    <source>
        <strain evidence="9">OTTH 0595 / CCAP 157/2 / RCC745</strain>
    </source>
</reference>
<dbReference type="CDD" id="cd18793">
    <property type="entry name" value="SF2_C_SNF"/>
    <property type="match status" value="1"/>
</dbReference>
<comment type="caution">
    <text evidence="8">The sequence shown here is derived from an EMBL/GenBank/DDBJ whole genome shotgun (WGS) entry which is preliminary data.</text>
</comment>
<evidence type="ECO:0000259" key="7">
    <source>
        <dbReference type="PROSITE" id="PS51194"/>
    </source>
</evidence>
<dbReference type="GO" id="GO:0004386">
    <property type="term" value="F:helicase activity"/>
    <property type="evidence" value="ECO:0007669"/>
    <property type="project" value="UniProtKB-KW"/>
</dbReference>
<evidence type="ECO:0000313" key="9">
    <source>
        <dbReference type="Proteomes" id="UP000009170"/>
    </source>
</evidence>
<dbReference type="OrthoDB" id="2801544at2759"/>
<dbReference type="PROSITE" id="PS51194">
    <property type="entry name" value="HELICASE_CTER"/>
    <property type="match status" value="1"/>
</dbReference>
<dbReference type="GO" id="GO:0004520">
    <property type="term" value="F:DNA endonuclease activity"/>
    <property type="evidence" value="ECO:0007669"/>
    <property type="project" value="TreeGrafter"/>
</dbReference>
<gene>
    <name evidence="8" type="ORF">OT_ostta14g01030</name>
</gene>
<evidence type="ECO:0000256" key="3">
    <source>
        <dbReference type="ARBA" id="ARBA00022806"/>
    </source>
</evidence>
<dbReference type="KEGG" id="ota:OT_ostta14g01030"/>
<evidence type="ECO:0000313" key="8">
    <source>
        <dbReference type="EMBL" id="CEG02026.1"/>
    </source>
</evidence>
<evidence type="ECO:0000256" key="4">
    <source>
        <dbReference type="ARBA" id="ARBA00022840"/>
    </source>
</evidence>
<dbReference type="EMBL" id="CAID01000014">
    <property type="protein sequence ID" value="CEG02026.1"/>
    <property type="molecule type" value="Genomic_DNA"/>
</dbReference>
<dbReference type="Pfam" id="PF00176">
    <property type="entry name" value="SNF2-rel_dom"/>
    <property type="match status" value="1"/>
</dbReference>